<evidence type="ECO:0000256" key="1">
    <source>
        <dbReference type="ARBA" id="ARBA00009477"/>
    </source>
</evidence>
<proteinExistence type="inferred from homology"/>
<comment type="similarity">
    <text evidence="1">Belongs to the membrane fusion protein (MFP) (TC 8.A.1) family.</text>
</comment>
<evidence type="ECO:0000313" key="8">
    <source>
        <dbReference type="Proteomes" id="UP001549749"/>
    </source>
</evidence>
<keyword evidence="2" id="KW-0813">Transport</keyword>
<keyword evidence="8" id="KW-1185">Reference proteome</keyword>
<dbReference type="Gene3D" id="2.40.30.170">
    <property type="match status" value="1"/>
</dbReference>
<dbReference type="PANTHER" id="PTHR30097:SF4">
    <property type="entry name" value="SLR6042 PROTEIN"/>
    <property type="match status" value="1"/>
</dbReference>
<dbReference type="Pfam" id="PF25973">
    <property type="entry name" value="BSH_CzcB"/>
    <property type="match status" value="1"/>
</dbReference>
<reference evidence="7 8" key="1">
    <citation type="submission" date="2024-06" db="EMBL/GenBank/DDBJ databases">
        <title>Chitinophaga defluvii sp. nov., isolated from municipal sewage.</title>
        <authorList>
            <person name="Zhang L."/>
        </authorList>
    </citation>
    <scope>NUCLEOTIDE SEQUENCE [LARGE SCALE GENOMIC DNA]</scope>
    <source>
        <strain evidence="7 8">H8</strain>
    </source>
</reference>
<feature type="domain" description="CzcB-like C-terminal circularly permuted SH3-like" evidence="6">
    <location>
        <begin position="311"/>
        <end position="369"/>
    </location>
</feature>
<evidence type="ECO:0000256" key="3">
    <source>
        <dbReference type="SAM" id="SignalP"/>
    </source>
</evidence>
<feature type="domain" description="CzcB-like barrel-sandwich hybrid" evidence="5">
    <location>
        <begin position="80"/>
        <end position="224"/>
    </location>
</feature>
<dbReference type="RefSeq" id="WP_354659629.1">
    <property type="nucleotide sequence ID" value="NZ_JBEXAC010000001.1"/>
</dbReference>
<dbReference type="EMBL" id="JBEXAC010000001">
    <property type="protein sequence ID" value="MET6996988.1"/>
    <property type="molecule type" value="Genomic_DNA"/>
</dbReference>
<dbReference type="Gene3D" id="1.10.287.470">
    <property type="entry name" value="Helix hairpin bin"/>
    <property type="match status" value="1"/>
</dbReference>
<dbReference type="InterPro" id="IPR058649">
    <property type="entry name" value="CzcB_C"/>
</dbReference>
<evidence type="ECO:0000256" key="2">
    <source>
        <dbReference type="ARBA" id="ARBA00022448"/>
    </source>
</evidence>
<accession>A0ABV2T1T6</accession>
<sequence length="380" mass="42073">MKKIAFIIYGFSALLLACTGSKPDTGEKEKAVTDTSNAHEVQLSAEQLKNAGIELHMPETRDMHTTIKVNGVVDVPPQNIVSVSFPLGGYLKQMQLLPGMQVSRGQVLAVLEDPQYIQLQEDYLVAKSKLHFLETDFARQKELNASKANSDKVFQQVKSDYESQQVVVKALSEKLQLLQINPDKLNAGNISRSIAVHAPISGYVSKVNVNPGKYVSATDVLFELINPADIHLSLTVFEKDVLNLAAGQSVVCYANNKPEEKYHAKIHLVARNIGDNRSSEVHCHFDKSDKRLIPGMFMNAEIAVNNASVTAVPDDAVVKWENKCYVFVADTKSQFTMTPVEIGHTNDGYTEIKTPLPARDVVVKNAYTLLMKMKNNSEEE</sequence>
<name>A0ABV2T1T6_9BACT</name>
<organism evidence="7 8">
    <name type="scientific">Chitinophaga defluvii</name>
    <dbReference type="NCBI Taxonomy" id="3163343"/>
    <lineage>
        <taxon>Bacteria</taxon>
        <taxon>Pseudomonadati</taxon>
        <taxon>Bacteroidota</taxon>
        <taxon>Chitinophagia</taxon>
        <taxon>Chitinophagales</taxon>
        <taxon>Chitinophagaceae</taxon>
        <taxon>Chitinophaga</taxon>
    </lineage>
</organism>
<evidence type="ECO:0000313" key="7">
    <source>
        <dbReference type="EMBL" id="MET6996988.1"/>
    </source>
</evidence>
<dbReference type="InterPro" id="IPR058792">
    <property type="entry name" value="Beta-barrel_RND_2"/>
</dbReference>
<comment type="caution">
    <text evidence="7">The sequence shown here is derived from an EMBL/GenBank/DDBJ whole genome shotgun (WGS) entry which is preliminary data.</text>
</comment>
<protein>
    <submittedName>
        <fullName evidence="7">Efflux RND transporter periplasmic adaptor subunit</fullName>
    </submittedName>
</protein>
<dbReference type="PROSITE" id="PS51257">
    <property type="entry name" value="PROKAR_LIPOPROTEIN"/>
    <property type="match status" value="1"/>
</dbReference>
<dbReference type="NCBIfam" id="TIGR01730">
    <property type="entry name" value="RND_mfp"/>
    <property type="match status" value="1"/>
</dbReference>
<dbReference type="PANTHER" id="PTHR30097">
    <property type="entry name" value="CATION EFFLUX SYSTEM PROTEIN CUSB"/>
    <property type="match status" value="1"/>
</dbReference>
<dbReference type="SUPFAM" id="SSF111369">
    <property type="entry name" value="HlyD-like secretion proteins"/>
    <property type="match status" value="1"/>
</dbReference>
<evidence type="ECO:0000259" key="6">
    <source>
        <dbReference type="Pfam" id="PF25975"/>
    </source>
</evidence>
<dbReference type="InterPro" id="IPR051909">
    <property type="entry name" value="MFP_Cation_Efflux"/>
</dbReference>
<dbReference type="Pfam" id="PF25975">
    <property type="entry name" value="CzcB_C"/>
    <property type="match status" value="1"/>
</dbReference>
<evidence type="ECO:0000259" key="4">
    <source>
        <dbReference type="Pfam" id="PF25954"/>
    </source>
</evidence>
<keyword evidence="3" id="KW-0732">Signal</keyword>
<feature type="chain" id="PRO_5045571380" evidence="3">
    <location>
        <begin position="18"/>
        <end position="380"/>
    </location>
</feature>
<evidence type="ECO:0000259" key="5">
    <source>
        <dbReference type="Pfam" id="PF25973"/>
    </source>
</evidence>
<dbReference type="InterPro" id="IPR058647">
    <property type="entry name" value="BSH_CzcB-like"/>
</dbReference>
<feature type="signal peptide" evidence="3">
    <location>
        <begin position="1"/>
        <end position="17"/>
    </location>
</feature>
<dbReference type="InterPro" id="IPR006143">
    <property type="entry name" value="RND_pump_MFP"/>
</dbReference>
<gene>
    <name evidence="7" type="ORF">ABR189_06395</name>
</gene>
<dbReference type="Gene3D" id="2.40.50.100">
    <property type="match status" value="1"/>
</dbReference>
<dbReference type="Proteomes" id="UP001549749">
    <property type="component" value="Unassembled WGS sequence"/>
</dbReference>
<dbReference type="Gene3D" id="2.40.420.20">
    <property type="match status" value="1"/>
</dbReference>
<dbReference type="Pfam" id="PF25954">
    <property type="entry name" value="Beta-barrel_RND_2"/>
    <property type="match status" value="1"/>
</dbReference>
<feature type="domain" description="CusB-like beta-barrel" evidence="4">
    <location>
        <begin position="232"/>
        <end position="303"/>
    </location>
</feature>